<evidence type="ECO:0000313" key="2">
    <source>
        <dbReference type="EMBL" id="SDN00864.1"/>
    </source>
</evidence>
<dbReference type="AlphaFoldDB" id="A0A1G9XVP5"/>
<evidence type="ECO:0000259" key="1">
    <source>
        <dbReference type="Pfam" id="PF01248"/>
    </source>
</evidence>
<organism evidence="2 3">
    <name type="scientific">Tenuibacillus multivorans</name>
    <dbReference type="NCBI Taxonomy" id="237069"/>
    <lineage>
        <taxon>Bacteria</taxon>
        <taxon>Bacillati</taxon>
        <taxon>Bacillota</taxon>
        <taxon>Bacilli</taxon>
        <taxon>Bacillales</taxon>
        <taxon>Bacillaceae</taxon>
        <taxon>Tenuibacillus</taxon>
    </lineage>
</organism>
<dbReference type="GO" id="GO:0005840">
    <property type="term" value="C:ribosome"/>
    <property type="evidence" value="ECO:0007669"/>
    <property type="project" value="UniProtKB-KW"/>
</dbReference>
<proteinExistence type="predicted"/>
<dbReference type="InterPro" id="IPR029064">
    <property type="entry name" value="Ribosomal_eL30-like_sf"/>
</dbReference>
<dbReference type="SUPFAM" id="SSF55315">
    <property type="entry name" value="L30e-like"/>
    <property type="match status" value="1"/>
</dbReference>
<dbReference type="InterPro" id="IPR004038">
    <property type="entry name" value="Ribosomal_eL8/eL30/eS12/Gad45"/>
</dbReference>
<gene>
    <name evidence="2" type="ORF">SAMN05216498_1129</name>
</gene>
<reference evidence="2 3" key="1">
    <citation type="submission" date="2016-10" db="EMBL/GenBank/DDBJ databases">
        <authorList>
            <person name="de Groot N.N."/>
        </authorList>
    </citation>
    <scope>NUCLEOTIDE SEQUENCE [LARGE SCALE GENOMIC DNA]</scope>
    <source>
        <strain evidence="2 3">CGMCC 1.3442</strain>
    </source>
</reference>
<name>A0A1G9XVP5_9BACI</name>
<keyword evidence="3" id="KW-1185">Reference proteome</keyword>
<dbReference type="Pfam" id="PF01248">
    <property type="entry name" value="Ribosomal_L7Ae"/>
    <property type="match status" value="1"/>
</dbReference>
<dbReference type="Gene3D" id="3.30.1330.30">
    <property type="match status" value="1"/>
</dbReference>
<dbReference type="STRING" id="237069.SAMN05216498_1129"/>
<dbReference type="Proteomes" id="UP000199334">
    <property type="component" value="Unassembled WGS sequence"/>
</dbReference>
<accession>A0A1G9XVP5</accession>
<dbReference type="EMBL" id="FNIG01000002">
    <property type="protein sequence ID" value="SDN00864.1"/>
    <property type="molecule type" value="Genomic_DNA"/>
</dbReference>
<evidence type="ECO:0000313" key="3">
    <source>
        <dbReference type="Proteomes" id="UP000199334"/>
    </source>
</evidence>
<keyword evidence="2" id="KW-0687">Ribonucleoprotein</keyword>
<dbReference type="RefSeq" id="WP_307723619.1">
    <property type="nucleotide sequence ID" value="NZ_BJVZ01000001.1"/>
</dbReference>
<sequence>MGKYLNLIGLAYRARKVSLGEDSILQDIRSRKATLVLIANDASGNTRKRLTDKCNSYDIPYRIVGSRQELSHALGKEDRVAVSVKDEGFAKKLMQLIND</sequence>
<feature type="domain" description="Ribosomal protein eL8/eL30/eS12/Gadd45" evidence="1">
    <location>
        <begin position="7"/>
        <end position="93"/>
    </location>
</feature>
<dbReference type="NCBIfam" id="NF005825">
    <property type="entry name" value="PRK07714.1"/>
    <property type="match status" value="1"/>
</dbReference>
<protein>
    <submittedName>
        <fullName evidence="2">Ribosomal protein L7Ae</fullName>
    </submittedName>
</protein>
<keyword evidence="2" id="KW-0689">Ribosomal protein</keyword>